<keyword evidence="1" id="KW-0021">Allosteric enzyme</keyword>
<accession>A0A1J7HC76</accession>
<reference evidence="2 3" key="1">
    <citation type="journal article" date="2017" name="Plant Biotechnol. J.">
        <title>A comprehensive draft genome sequence for lupin (Lupinus angustifolius), an emerging health food: insights into plant-microbe interactions and legume evolution.</title>
        <authorList>
            <person name="Hane J.K."/>
            <person name="Ming Y."/>
            <person name="Kamphuis L.G."/>
            <person name="Nelson M.N."/>
            <person name="Garg G."/>
            <person name="Atkins C.A."/>
            <person name="Bayer P.E."/>
            <person name="Bravo A."/>
            <person name="Bringans S."/>
            <person name="Cannon S."/>
            <person name="Edwards D."/>
            <person name="Foley R."/>
            <person name="Gao L.L."/>
            <person name="Harrison M.J."/>
            <person name="Huang W."/>
            <person name="Hurgobin B."/>
            <person name="Li S."/>
            <person name="Liu C.W."/>
            <person name="McGrath A."/>
            <person name="Morahan G."/>
            <person name="Murray J."/>
            <person name="Weller J."/>
            <person name="Jian J."/>
            <person name="Singh K.B."/>
        </authorList>
    </citation>
    <scope>NUCLEOTIDE SEQUENCE [LARGE SCALE GENOMIC DNA]</scope>
    <source>
        <strain evidence="3">cv. Tanjil</strain>
        <tissue evidence="2">Whole plant</tissue>
    </source>
</reference>
<dbReference type="Gramene" id="OIW10414">
    <property type="protein sequence ID" value="OIW10414"/>
    <property type="gene ID" value="TanjilG_05562"/>
</dbReference>
<dbReference type="EMBL" id="CM007366">
    <property type="protein sequence ID" value="OIW10414.1"/>
    <property type="molecule type" value="Genomic_DNA"/>
</dbReference>
<name>A0A1J7HC76_LUPAN</name>
<protein>
    <submittedName>
        <fullName evidence="2">Uncharacterized protein</fullName>
    </submittedName>
</protein>
<dbReference type="Proteomes" id="UP000188354">
    <property type="component" value="Chromosome LG06"/>
</dbReference>
<dbReference type="AlphaFoldDB" id="A0A1J7HC76"/>
<dbReference type="InterPro" id="IPR050929">
    <property type="entry name" value="PFKA"/>
</dbReference>
<dbReference type="STRING" id="3871.A0A1J7HC76"/>
<dbReference type="SUPFAM" id="SSF53784">
    <property type="entry name" value="Phosphofructokinase"/>
    <property type="match status" value="1"/>
</dbReference>
<dbReference type="Gene3D" id="1.10.472.10">
    <property type="entry name" value="Cyclin-like"/>
    <property type="match status" value="2"/>
</dbReference>
<sequence length="206" mass="22906">MGRSSGFIAMHAALTSGQINICLIPEDLLQKNNATNASGNNILGDIGVYIQQEFTFRFDTTLDNAVPTVIMKRRVKGLAALKVRESRFVFEAKSIQRMELLVLSTLKWMNPVTSNSFFEHFVIRFGRIGSFIGDLKEFFSLLLQEQVNESYKLILKLLLCHEGIHNLGQKRKCLSGPTNSGGGVMDASFSYDSSNDSWTCGIISLS</sequence>
<dbReference type="InterPro" id="IPR035966">
    <property type="entry name" value="PKF_sf"/>
</dbReference>
<proteinExistence type="predicted"/>
<gene>
    <name evidence="2" type="ORF">TanjilG_05562</name>
</gene>
<keyword evidence="3" id="KW-1185">Reference proteome</keyword>
<evidence type="ECO:0000313" key="2">
    <source>
        <dbReference type="EMBL" id="OIW10414.1"/>
    </source>
</evidence>
<organism evidence="2 3">
    <name type="scientific">Lupinus angustifolius</name>
    <name type="common">Narrow-leaved blue lupine</name>
    <dbReference type="NCBI Taxonomy" id="3871"/>
    <lineage>
        <taxon>Eukaryota</taxon>
        <taxon>Viridiplantae</taxon>
        <taxon>Streptophyta</taxon>
        <taxon>Embryophyta</taxon>
        <taxon>Tracheophyta</taxon>
        <taxon>Spermatophyta</taxon>
        <taxon>Magnoliopsida</taxon>
        <taxon>eudicotyledons</taxon>
        <taxon>Gunneridae</taxon>
        <taxon>Pentapetalae</taxon>
        <taxon>rosids</taxon>
        <taxon>fabids</taxon>
        <taxon>Fabales</taxon>
        <taxon>Fabaceae</taxon>
        <taxon>Papilionoideae</taxon>
        <taxon>50 kb inversion clade</taxon>
        <taxon>genistoids sensu lato</taxon>
        <taxon>core genistoids</taxon>
        <taxon>Genisteae</taxon>
        <taxon>Lupinus</taxon>
    </lineage>
</organism>
<dbReference type="Gene3D" id="3.40.50.460">
    <property type="entry name" value="Phosphofructokinase domain"/>
    <property type="match status" value="1"/>
</dbReference>
<dbReference type="PANTHER" id="PTHR45770">
    <property type="entry name" value="ATP-DEPENDENT 6-PHOSPHOFRUCTOKINASE 1"/>
    <property type="match status" value="1"/>
</dbReference>
<evidence type="ECO:0000313" key="3">
    <source>
        <dbReference type="Proteomes" id="UP000188354"/>
    </source>
</evidence>
<dbReference type="GO" id="GO:0003872">
    <property type="term" value="F:6-phosphofructokinase activity"/>
    <property type="evidence" value="ECO:0007669"/>
    <property type="project" value="InterPro"/>
</dbReference>
<evidence type="ECO:0000256" key="1">
    <source>
        <dbReference type="ARBA" id="ARBA00022533"/>
    </source>
</evidence>